<organism evidence="3 4">
    <name type="scientific">Oceanithermus desulfurans NBRC 100063</name>
    <dbReference type="NCBI Taxonomy" id="1227550"/>
    <lineage>
        <taxon>Bacteria</taxon>
        <taxon>Thermotogati</taxon>
        <taxon>Deinococcota</taxon>
        <taxon>Deinococci</taxon>
        <taxon>Thermales</taxon>
        <taxon>Thermaceae</taxon>
        <taxon>Oceanithermus</taxon>
    </lineage>
</organism>
<evidence type="ECO:0000313" key="4">
    <source>
        <dbReference type="Proteomes" id="UP000321827"/>
    </source>
</evidence>
<protein>
    <recommendedName>
        <fullName evidence="2">Uncharacterized protein TP-0789 domain-containing protein</fullName>
    </recommendedName>
</protein>
<feature type="chain" id="PRO_5021885013" description="Uncharacterized protein TP-0789 domain-containing protein" evidence="1">
    <location>
        <begin position="19"/>
        <end position="254"/>
    </location>
</feature>
<dbReference type="RefSeq" id="WP_147145712.1">
    <property type="nucleotide sequence ID" value="NZ_BJXN01000003.1"/>
</dbReference>
<dbReference type="AlphaFoldDB" id="A0A511RHQ3"/>
<dbReference type="CDD" id="cd16329">
    <property type="entry name" value="LolA_like"/>
    <property type="match status" value="1"/>
</dbReference>
<dbReference type="Proteomes" id="UP000321827">
    <property type="component" value="Unassembled WGS sequence"/>
</dbReference>
<comment type="caution">
    <text evidence="3">The sequence shown here is derived from an EMBL/GenBank/DDBJ whole genome shotgun (WGS) entry which is preliminary data.</text>
</comment>
<reference evidence="3 4" key="1">
    <citation type="submission" date="2019-07" db="EMBL/GenBank/DDBJ databases">
        <title>Whole genome shotgun sequence of Oceanithermus desulfurans NBRC 100063.</title>
        <authorList>
            <person name="Hosoyama A."/>
            <person name="Uohara A."/>
            <person name="Ohji S."/>
            <person name="Ichikawa N."/>
        </authorList>
    </citation>
    <scope>NUCLEOTIDE SEQUENCE [LARGE SCALE GENOMIC DNA]</scope>
    <source>
        <strain evidence="3 4">NBRC 100063</strain>
    </source>
</reference>
<dbReference type="EMBL" id="BJXN01000003">
    <property type="protein sequence ID" value="GEM89179.1"/>
    <property type="molecule type" value="Genomic_DNA"/>
</dbReference>
<feature type="signal peptide" evidence="1">
    <location>
        <begin position="1"/>
        <end position="18"/>
    </location>
</feature>
<dbReference type="InterPro" id="IPR033399">
    <property type="entry name" value="TP_0789-like"/>
</dbReference>
<gene>
    <name evidence="3" type="ORF">ODE01S_06130</name>
</gene>
<accession>A0A511RHQ3</accession>
<name>A0A511RHQ3_9DEIN</name>
<feature type="domain" description="Uncharacterized protein TP-0789" evidence="2">
    <location>
        <begin position="67"/>
        <end position="253"/>
    </location>
</feature>
<dbReference type="Gene3D" id="2.50.20.10">
    <property type="entry name" value="Lipoprotein localisation LolA/LolB/LppX"/>
    <property type="match status" value="1"/>
</dbReference>
<keyword evidence="1" id="KW-0732">Signal</keyword>
<dbReference type="Pfam" id="PF17131">
    <property type="entry name" value="LolA_like"/>
    <property type="match status" value="1"/>
</dbReference>
<evidence type="ECO:0000256" key="1">
    <source>
        <dbReference type="SAM" id="SignalP"/>
    </source>
</evidence>
<proteinExistence type="predicted"/>
<evidence type="ECO:0000313" key="3">
    <source>
        <dbReference type="EMBL" id="GEM89179.1"/>
    </source>
</evidence>
<dbReference type="OrthoDB" id="9803781at2"/>
<sequence length="254" mass="28479">MRKVLTTALLLSVSLALAISGEEVMQKVDAHPSPASMEGTMVMQLIGKQGKVLTREIRVWSKKSGDEEKMLIKFLAPADVKGTAFLTIKKGGKEEMKLYLPALKRVRRIAGSQKKGSFMGSDFSYDDISNLSGLDIADYTHELLRTENEGGVKVYVVESTPKPGVDSSYSKQIAWVPADTFVPRRIEFYKKGKLYKVLTNREVKPFADGKYLIPTLLEMENVTTGHKTVLEQKDLQIDVPIDDAVFTERFMKKR</sequence>
<evidence type="ECO:0000259" key="2">
    <source>
        <dbReference type="Pfam" id="PF17131"/>
    </source>
</evidence>